<evidence type="ECO:0000256" key="1">
    <source>
        <dbReference type="SAM" id="Coils"/>
    </source>
</evidence>
<dbReference type="Pfam" id="PF20227">
    <property type="entry name" value="DUF6586"/>
    <property type="match status" value="1"/>
</dbReference>
<dbReference type="Proteomes" id="UP000196027">
    <property type="component" value="Chromosome"/>
</dbReference>
<keyword evidence="3" id="KW-1185">Reference proteome</keyword>
<organism evidence="2 3">
    <name type="scientific">Oleiphilus messinensis</name>
    <dbReference type="NCBI Taxonomy" id="141451"/>
    <lineage>
        <taxon>Bacteria</taxon>
        <taxon>Pseudomonadati</taxon>
        <taxon>Pseudomonadota</taxon>
        <taxon>Gammaproteobacteria</taxon>
        <taxon>Oceanospirillales</taxon>
        <taxon>Oleiphilaceae</taxon>
        <taxon>Oleiphilus</taxon>
    </lineage>
</organism>
<dbReference type="InterPro" id="IPR046493">
    <property type="entry name" value="DUF6586"/>
</dbReference>
<evidence type="ECO:0000313" key="2">
    <source>
        <dbReference type="EMBL" id="ARU57137.1"/>
    </source>
</evidence>
<protein>
    <submittedName>
        <fullName evidence="2">Uncharacterized protein</fullName>
    </submittedName>
</protein>
<feature type="coiled-coil region" evidence="1">
    <location>
        <begin position="159"/>
        <end position="186"/>
    </location>
</feature>
<dbReference type="KEGG" id="ome:OLMES_3094"/>
<sequence>MTPTLWQRYTNEKSYFCRLQIDMLSGFLSGDAKAGGGEPQLQALAHSTTLLLFEAWRGLINEIAAGLKVPKRHYETLEQIRRELSHDFSEITFLLELASCPGSWVNEVVFLHGQVTSPASRKPSDGGLEVDSELQSSLIATSASMGVAGTNSVDTPQNFNDWRDRLQTALAELNRHKQQLRENNQEY</sequence>
<proteinExistence type="predicted"/>
<gene>
    <name evidence="2" type="ORF">OLMES_3094</name>
</gene>
<keyword evidence="1" id="KW-0175">Coiled coil</keyword>
<evidence type="ECO:0000313" key="3">
    <source>
        <dbReference type="Proteomes" id="UP000196027"/>
    </source>
</evidence>
<dbReference type="AlphaFoldDB" id="A0A1Y0I9D6"/>
<reference evidence="2 3" key="1">
    <citation type="submission" date="2017-05" db="EMBL/GenBank/DDBJ databases">
        <title>Genomic insights into alkan degradation activity of Oleiphilus messinensis.</title>
        <authorList>
            <person name="Kozyavkin S.A."/>
            <person name="Slesarev A.I."/>
            <person name="Golyshin P.N."/>
            <person name="Korzhenkov A."/>
            <person name="Golyshina O.N."/>
            <person name="Toshchakov S.V."/>
        </authorList>
    </citation>
    <scope>NUCLEOTIDE SEQUENCE [LARGE SCALE GENOMIC DNA]</scope>
    <source>
        <strain evidence="2 3">ME102</strain>
    </source>
</reference>
<dbReference type="RefSeq" id="WP_157678331.1">
    <property type="nucleotide sequence ID" value="NZ_CP021425.1"/>
</dbReference>
<dbReference type="EMBL" id="CP021425">
    <property type="protein sequence ID" value="ARU57137.1"/>
    <property type="molecule type" value="Genomic_DNA"/>
</dbReference>
<dbReference type="OrthoDB" id="6121078at2"/>
<name>A0A1Y0I9D6_9GAMM</name>
<accession>A0A1Y0I9D6</accession>